<evidence type="ECO:0008006" key="3">
    <source>
        <dbReference type="Google" id="ProtNLM"/>
    </source>
</evidence>
<proteinExistence type="predicted"/>
<organism evidence="1 2">
    <name type="scientific">Thermoproteota archaeon</name>
    <dbReference type="NCBI Taxonomy" id="2056631"/>
    <lineage>
        <taxon>Archaea</taxon>
        <taxon>Thermoproteota</taxon>
    </lineage>
</organism>
<dbReference type="AlphaFoldDB" id="A0A497F873"/>
<evidence type="ECO:0000313" key="1">
    <source>
        <dbReference type="EMBL" id="RLE55332.1"/>
    </source>
</evidence>
<comment type="caution">
    <text evidence="1">The sequence shown here is derived from an EMBL/GenBank/DDBJ whole genome shotgun (WGS) entry which is preliminary data.</text>
</comment>
<evidence type="ECO:0000313" key="2">
    <source>
        <dbReference type="Proteomes" id="UP000269499"/>
    </source>
</evidence>
<accession>A0A497F873</accession>
<dbReference type="Proteomes" id="UP000269499">
    <property type="component" value="Unassembled WGS sequence"/>
</dbReference>
<protein>
    <recommendedName>
        <fullName evidence="3">Helicase</fullName>
    </recommendedName>
</protein>
<reference evidence="1 2" key="1">
    <citation type="submission" date="2018-06" db="EMBL/GenBank/DDBJ databases">
        <title>Extensive metabolic versatility and redundancy in microbially diverse, dynamic hydrothermal sediments.</title>
        <authorList>
            <person name="Dombrowski N."/>
            <person name="Teske A."/>
            <person name="Baker B.J."/>
        </authorList>
    </citation>
    <scope>NUCLEOTIDE SEQUENCE [LARGE SCALE GENOMIC DNA]</scope>
    <source>
        <strain evidence="1">B20_G2</strain>
    </source>
</reference>
<gene>
    <name evidence="1" type="ORF">DRJ26_00905</name>
</gene>
<name>A0A497F873_9CREN</name>
<dbReference type="EMBL" id="QMRA01000008">
    <property type="protein sequence ID" value="RLE55332.1"/>
    <property type="molecule type" value="Genomic_DNA"/>
</dbReference>
<feature type="non-terminal residue" evidence="1">
    <location>
        <position position="1"/>
    </location>
</feature>
<sequence length="145" mass="16960">LATLAEVMKARLFEKEVRLICLHCTEWQAIRKIKYLPEEIRCPKCGAKAVGIAHPNQVKLLKIIKKWKKGLKLKYNEQDEVEKFRKTVGLIMTYGKKAIIALSAKGIGPTVAARILRKYHEDEEDFYLDILEAEKQYLRTRPYWE</sequence>